<reference evidence="2" key="2">
    <citation type="journal article" date="2021" name="PeerJ">
        <title>Extensive microbial diversity within the chicken gut microbiome revealed by metagenomics and culture.</title>
        <authorList>
            <person name="Gilroy R."/>
            <person name="Ravi A."/>
            <person name="Getino M."/>
            <person name="Pursley I."/>
            <person name="Horton D.L."/>
            <person name="Alikhan N.F."/>
            <person name="Baker D."/>
            <person name="Gharbi K."/>
            <person name="Hall N."/>
            <person name="Watson M."/>
            <person name="Adriaenssens E.M."/>
            <person name="Foster-Nyarko E."/>
            <person name="Jarju S."/>
            <person name="Secka A."/>
            <person name="Antonio M."/>
            <person name="Oren A."/>
            <person name="Chaudhuri R.R."/>
            <person name="La Ragione R."/>
            <person name="Hildebrand F."/>
            <person name="Pallen M.J."/>
        </authorList>
    </citation>
    <scope>NUCLEOTIDE SEQUENCE</scope>
    <source>
        <strain evidence="2">517</strain>
    </source>
</reference>
<dbReference type="GO" id="GO:0042781">
    <property type="term" value="F:3'-tRNA processing endoribonuclease activity"/>
    <property type="evidence" value="ECO:0007669"/>
    <property type="project" value="TreeGrafter"/>
</dbReference>
<organism evidence="2 3">
    <name type="scientific">Candidatus Stercoripulliclostridium pullicola</name>
    <dbReference type="NCBI Taxonomy" id="2840953"/>
    <lineage>
        <taxon>Bacteria</taxon>
        <taxon>Bacillati</taxon>
        <taxon>Bacillota</taxon>
        <taxon>Clostridia</taxon>
        <taxon>Eubacteriales</taxon>
        <taxon>Candidatus Stercoripulliclostridium</taxon>
    </lineage>
</organism>
<evidence type="ECO:0000313" key="3">
    <source>
        <dbReference type="Proteomes" id="UP000727857"/>
    </source>
</evidence>
<comment type="caution">
    <text evidence="2">The sequence shown here is derived from an EMBL/GenBank/DDBJ whole genome shotgun (WGS) entry which is preliminary data.</text>
</comment>
<dbReference type="InterPro" id="IPR001279">
    <property type="entry name" value="Metallo-B-lactamas"/>
</dbReference>
<protein>
    <submittedName>
        <fullName evidence="2">MBL fold metallo-hydrolase</fullName>
    </submittedName>
</protein>
<evidence type="ECO:0000313" key="2">
    <source>
        <dbReference type="EMBL" id="MBO8424096.1"/>
    </source>
</evidence>
<reference evidence="2" key="1">
    <citation type="submission" date="2020-10" db="EMBL/GenBank/DDBJ databases">
        <authorList>
            <person name="Gilroy R."/>
        </authorList>
    </citation>
    <scope>NUCLEOTIDE SEQUENCE</scope>
    <source>
        <strain evidence="2">517</strain>
    </source>
</reference>
<dbReference type="Proteomes" id="UP000727857">
    <property type="component" value="Unassembled WGS sequence"/>
</dbReference>
<evidence type="ECO:0000259" key="1">
    <source>
        <dbReference type="SMART" id="SM00849"/>
    </source>
</evidence>
<dbReference type="SUPFAM" id="SSF56281">
    <property type="entry name" value="Metallo-hydrolase/oxidoreductase"/>
    <property type="match status" value="1"/>
</dbReference>
<dbReference type="Pfam" id="PF12706">
    <property type="entry name" value="Lactamase_B_2"/>
    <property type="match status" value="1"/>
</dbReference>
<dbReference type="CDD" id="cd07716">
    <property type="entry name" value="RNaseZ_short-form-like_MBL-fold"/>
    <property type="match status" value="1"/>
</dbReference>
<dbReference type="PANTHER" id="PTHR46018:SF4">
    <property type="entry name" value="METALLO-HYDROLASE YHFI-RELATED"/>
    <property type="match status" value="1"/>
</dbReference>
<proteinExistence type="predicted"/>
<dbReference type="InterPro" id="IPR036866">
    <property type="entry name" value="RibonucZ/Hydroxyglut_hydro"/>
</dbReference>
<dbReference type="SMART" id="SM00849">
    <property type="entry name" value="Lactamase_B"/>
    <property type="match status" value="1"/>
</dbReference>
<dbReference type="PANTHER" id="PTHR46018">
    <property type="entry name" value="ZINC PHOSPHODIESTERASE ELAC PROTEIN 1"/>
    <property type="match status" value="1"/>
</dbReference>
<dbReference type="AlphaFoldDB" id="A0A940DG62"/>
<dbReference type="Gene3D" id="3.60.15.10">
    <property type="entry name" value="Ribonuclease Z/Hydroxyacylglutathione hydrolase-like"/>
    <property type="match status" value="1"/>
</dbReference>
<feature type="domain" description="Metallo-beta-lactamase" evidence="1">
    <location>
        <begin position="19"/>
        <end position="201"/>
    </location>
</feature>
<dbReference type="EMBL" id="JADINF010000090">
    <property type="protein sequence ID" value="MBO8424096.1"/>
    <property type="molecule type" value="Genomic_DNA"/>
</dbReference>
<name>A0A940DG62_9FIRM</name>
<accession>A0A940DG62</accession>
<sequence>MKLKILGCHGPYAAKPGEATSGYLATFGNTRFVMDLGAGTLSRLLNEVKPDKIDGIFLSHLHYDHTSDMLTLKYALENTPVVIDVYVAEQNTNWYLELLNSKNFNIVPIATETAYKCGEFTLEFYKVIHPVDSYAVKVKGDKTLFYTGDTVYFDGLVKAAEGSDVILADCAKPDDFRGPHMVKRDALKLARLTGAKLIVTHIAPGYDAKALYSDVQGAEIAEEGKVFEI</sequence>
<gene>
    <name evidence="2" type="ORF">IAB16_03685</name>
</gene>